<dbReference type="WBParaSite" id="Hba_21130">
    <property type="protein sequence ID" value="Hba_21130"/>
    <property type="gene ID" value="Hba_21130"/>
</dbReference>
<keyword evidence="2" id="KW-1185">Reference proteome</keyword>
<name>A0A1I7XTI3_HETBA</name>
<evidence type="ECO:0000256" key="1">
    <source>
        <dbReference type="SAM" id="Phobius"/>
    </source>
</evidence>
<evidence type="ECO:0000313" key="2">
    <source>
        <dbReference type="Proteomes" id="UP000095283"/>
    </source>
</evidence>
<dbReference type="AlphaFoldDB" id="A0A1I7XTI3"/>
<accession>A0A1I7XTI3</accession>
<organism evidence="2 3">
    <name type="scientific">Heterorhabditis bacteriophora</name>
    <name type="common">Entomopathogenic nematode worm</name>
    <dbReference type="NCBI Taxonomy" id="37862"/>
    <lineage>
        <taxon>Eukaryota</taxon>
        <taxon>Metazoa</taxon>
        <taxon>Ecdysozoa</taxon>
        <taxon>Nematoda</taxon>
        <taxon>Chromadorea</taxon>
        <taxon>Rhabditida</taxon>
        <taxon>Rhabditina</taxon>
        <taxon>Rhabditomorpha</taxon>
        <taxon>Strongyloidea</taxon>
        <taxon>Heterorhabditidae</taxon>
        <taxon>Heterorhabditis</taxon>
    </lineage>
</organism>
<keyword evidence="1" id="KW-0472">Membrane</keyword>
<proteinExistence type="predicted"/>
<reference evidence="3" key="1">
    <citation type="submission" date="2016-11" db="UniProtKB">
        <authorList>
            <consortium name="WormBaseParasite"/>
        </authorList>
    </citation>
    <scope>IDENTIFICATION</scope>
</reference>
<sequence>MKKEEDDGIFELIDFDYDVDLVKEEVKQEYNIRFVSINRVLGIFSLSTTIAHMDQEKTMKKKITYYLADSAVQSARNLPVKKSSHNGFRNSAGVYSICHRAILLKNLYETKLINYRARGEQFILCDERLLSHLLNFIDVPPEVKTDDDPPLFSVMNDAVFVNTRYYFHDSDIRHKYSHSYLCNTASPYLNTHIQLREIIQFISDIVTIEDLAPFWRTHFTTICDLMSGVMASRFIPFGHLRRSFRAAANQITSELSNQLIKDIRSFGLMEFWSDMKEVTVGRIAHFYASLIYGADASQIVSMDVAQAFYSAVNLSYIPPNRALRWRRVQISEGDHRVECLIERPLNFVINPSFIAVMNDCMNYMFKIYRILEVLTGVYSIFDIYAAFLEQAQTVEEARIAAENAQLELQALVSHEYRFLNLNIILFFLISFNYIFFSLDYIIRSVSNDLTEDNLSRWEATTLRSIDFLTLMGRHMSKDTVFHALCARLQYSRRRNFLIQQYD</sequence>
<dbReference type="Proteomes" id="UP000095283">
    <property type="component" value="Unplaced"/>
</dbReference>
<protein>
    <submittedName>
        <fullName evidence="3">Gamma-tubulin complex component</fullName>
    </submittedName>
</protein>
<keyword evidence="1" id="KW-0812">Transmembrane</keyword>
<evidence type="ECO:0000313" key="3">
    <source>
        <dbReference type="WBParaSite" id="Hba_21130"/>
    </source>
</evidence>
<keyword evidence="1" id="KW-1133">Transmembrane helix</keyword>
<feature type="transmembrane region" description="Helical" evidence="1">
    <location>
        <begin position="418"/>
        <end position="436"/>
    </location>
</feature>